<evidence type="ECO:0000259" key="5">
    <source>
        <dbReference type="PROSITE" id="PS01124"/>
    </source>
</evidence>
<evidence type="ECO:0000313" key="6">
    <source>
        <dbReference type="EMBL" id="MEU3558447.1"/>
    </source>
</evidence>
<dbReference type="Proteomes" id="UP001550850">
    <property type="component" value="Unassembled WGS sequence"/>
</dbReference>
<comment type="caution">
    <text evidence="6">The sequence shown here is derived from an EMBL/GenBank/DDBJ whole genome shotgun (WGS) entry which is preliminary data.</text>
</comment>
<reference evidence="6 7" key="1">
    <citation type="submission" date="2024-06" db="EMBL/GenBank/DDBJ databases">
        <title>The Natural Products Discovery Center: Release of the First 8490 Sequenced Strains for Exploring Actinobacteria Biosynthetic Diversity.</title>
        <authorList>
            <person name="Kalkreuter E."/>
            <person name="Kautsar S.A."/>
            <person name="Yang D."/>
            <person name="Bader C.D."/>
            <person name="Teijaro C.N."/>
            <person name="Fluegel L."/>
            <person name="Davis C.M."/>
            <person name="Simpson J.R."/>
            <person name="Lauterbach L."/>
            <person name="Steele A.D."/>
            <person name="Gui C."/>
            <person name="Meng S."/>
            <person name="Li G."/>
            <person name="Viehrig K."/>
            <person name="Ye F."/>
            <person name="Su P."/>
            <person name="Kiefer A.F."/>
            <person name="Nichols A."/>
            <person name="Cepeda A.J."/>
            <person name="Yan W."/>
            <person name="Fan B."/>
            <person name="Jiang Y."/>
            <person name="Adhikari A."/>
            <person name="Zheng C.-J."/>
            <person name="Schuster L."/>
            <person name="Cowan T.M."/>
            <person name="Smanski M.J."/>
            <person name="Chevrette M.G."/>
            <person name="De Carvalho L.P.S."/>
            <person name="Shen B."/>
        </authorList>
    </citation>
    <scope>NUCLEOTIDE SEQUENCE [LARGE SCALE GENOMIC DNA]</scope>
    <source>
        <strain evidence="6 7">NPDC038104</strain>
    </source>
</reference>
<dbReference type="PANTHER" id="PTHR43280">
    <property type="entry name" value="ARAC-FAMILY TRANSCRIPTIONAL REGULATOR"/>
    <property type="match status" value="1"/>
</dbReference>
<gene>
    <name evidence="6" type="ORF">AB0E65_30195</name>
</gene>
<dbReference type="PROSITE" id="PS00041">
    <property type="entry name" value="HTH_ARAC_FAMILY_1"/>
    <property type="match status" value="1"/>
</dbReference>
<keyword evidence="2 6" id="KW-0238">DNA-binding</keyword>
<evidence type="ECO:0000256" key="1">
    <source>
        <dbReference type="ARBA" id="ARBA00023015"/>
    </source>
</evidence>
<dbReference type="InterPro" id="IPR018062">
    <property type="entry name" value="HTH_AraC-typ_CS"/>
</dbReference>
<dbReference type="InterPro" id="IPR018060">
    <property type="entry name" value="HTH_AraC"/>
</dbReference>
<dbReference type="EMBL" id="JBEZUR010000116">
    <property type="protein sequence ID" value="MEU3558447.1"/>
    <property type="molecule type" value="Genomic_DNA"/>
</dbReference>
<dbReference type="InterPro" id="IPR020449">
    <property type="entry name" value="Tscrpt_reg_AraC-type_HTH"/>
</dbReference>
<organism evidence="6 7">
    <name type="scientific">Streptomyces fragilis</name>
    <dbReference type="NCBI Taxonomy" id="67301"/>
    <lineage>
        <taxon>Bacteria</taxon>
        <taxon>Bacillati</taxon>
        <taxon>Actinomycetota</taxon>
        <taxon>Actinomycetes</taxon>
        <taxon>Kitasatosporales</taxon>
        <taxon>Streptomycetaceae</taxon>
        <taxon>Streptomyces</taxon>
    </lineage>
</organism>
<dbReference type="SMART" id="SM00342">
    <property type="entry name" value="HTH_ARAC"/>
    <property type="match status" value="1"/>
</dbReference>
<feature type="domain" description="HTH araC/xylS-type" evidence="5">
    <location>
        <begin position="149"/>
        <end position="247"/>
    </location>
</feature>
<dbReference type="PROSITE" id="PS01124">
    <property type="entry name" value="HTH_ARAC_FAMILY_2"/>
    <property type="match status" value="1"/>
</dbReference>
<dbReference type="InterPro" id="IPR009057">
    <property type="entry name" value="Homeodomain-like_sf"/>
</dbReference>
<protein>
    <submittedName>
        <fullName evidence="6">DNA-binding response regulator</fullName>
    </submittedName>
</protein>
<dbReference type="PRINTS" id="PR00032">
    <property type="entry name" value="HTHARAC"/>
</dbReference>
<dbReference type="SUPFAM" id="SSF46689">
    <property type="entry name" value="Homeodomain-like"/>
    <property type="match status" value="2"/>
</dbReference>
<evidence type="ECO:0000256" key="4">
    <source>
        <dbReference type="SAM" id="MobiDB-lite"/>
    </source>
</evidence>
<feature type="region of interest" description="Disordered" evidence="4">
    <location>
        <begin position="1"/>
        <end position="22"/>
    </location>
</feature>
<dbReference type="GO" id="GO:0003677">
    <property type="term" value="F:DNA binding"/>
    <property type="evidence" value="ECO:0007669"/>
    <property type="project" value="UniProtKB-KW"/>
</dbReference>
<evidence type="ECO:0000313" key="7">
    <source>
        <dbReference type="Proteomes" id="UP001550850"/>
    </source>
</evidence>
<dbReference type="InterPro" id="IPR011006">
    <property type="entry name" value="CheY-like_superfamily"/>
</dbReference>
<dbReference type="RefSeq" id="WP_359294431.1">
    <property type="nucleotide sequence ID" value="NZ_JBEZUR010000116.1"/>
</dbReference>
<name>A0ABV2YRS9_9ACTN</name>
<dbReference type="PANTHER" id="PTHR43280:SF2">
    <property type="entry name" value="HTH-TYPE TRANSCRIPTIONAL REGULATOR EXSA"/>
    <property type="match status" value="1"/>
</dbReference>
<keyword evidence="1" id="KW-0805">Transcription regulation</keyword>
<sequence>MFRTRCGERSAQTRSTSWSTETTRFASTNTGALPGRAVRGAADGASAAALLAAGPPCLLVVARDLPDVSGFDVVDRMCEAGGAGQPPVPVLMLGARGFTRDDLRRAEPHPALTLLGRDVLTDGELTALLASSAARRPEPGALRGHLPVRSAVAFIEQHYRQPLSRRQIARAAGVSEHHLGRLFHRKLGLTLWDYLIRVRVNHAKERLRSGDESVQAVARAVGFQDRAYFSRVFRKVTGMAPHVYREAS</sequence>
<feature type="compositionally biased region" description="Low complexity" evidence="4">
    <location>
        <begin position="13"/>
        <end position="22"/>
    </location>
</feature>
<keyword evidence="3" id="KW-0804">Transcription</keyword>
<accession>A0ABV2YRS9</accession>
<proteinExistence type="predicted"/>
<dbReference type="SUPFAM" id="SSF52172">
    <property type="entry name" value="CheY-like"/>
    <property type="match status" value="1"/>
</dbReference>
<evidence type="ECO:0000256" key="2">
    <source>
        <dbReference type="ARBA" id="ARBA00023125"/>
    </source>
</evidence>
<keyword evidence="7" id="KW-1185">Reference proteome</keyword>
<evidence type="ECO:0000256" key="3">
    <source>
        <dbReference type="ARBA" id="ARBA00023163"/>
    </source>
</evidence>
<dbReference type="Pfam" id="PF12833">
    <property type="entry name" value="HTH_18"/>
    <property type="match status" value="1"/>
</dbReference>
<dbReference type="Gene3D" id="1.10.10.60">
    <property type="entry name" value="Homeodomain-like"/>
    <property type="match status" value="2"/>
</dbReference>